<comment type="similarity">
    <text evidence="1">Belongs to the eukaryotic/archaeal RNase P protein component 2 family.</text>
</comment>
<dbReference type="Gene3D" id="3.30.70.3250">
    <property type="entry name" value="Ribonuclease P, Pop5 subunit"/>
    <property type="match status" value="1"/>
</dbReference>
<proteinExistence type="inferred from homology"/>
<evidence type="ECO:0000256" key="2">
    <source>
        <dbReference type="ARBA" id="ARBA00022694"/>
    </source>
</evidence>
<dbReference type="SUPFAM" id="SSF160350">
    <property type="entry name" value="Rnp2-like"/>
    <property type="match status" value="1"/>
</dbReference>
<gene>
    <name evidence="3" type="ORF">FA13DRAFT_332720</name>
</gene>
<name>A0A4Y7TBJ4_COPMI</name>
<sequence>MVRFKNRWLLVEFIPVDSNAKFKPLNKPAVALDGKIIWNALRQSVLSNFGDVGWGAVAPSLTIKYFSPQTSVGIIRVSREHHKVAWAALTMLTSIDGVRYLPNLVHLSGTIKHAQLSAIEHNRVVIARYRALAKTPAGYQDSYEAFLEKTTLEIEALQD</sequence>
<dbReference type="PANTHER" id="PTHR15441">
    <property type="entry name" value="RIBONUCLEASE P PROTEIN SUBUNIT P14"/>
    <property type="match status" value="1"/>
</dbReference>
<dbReference type="STRING" id="71717.A0A4Y7TBJ4"/>
<reference evidence="3 4" key="1">
    <citation type="journal article" date="2019" name="Nat. Ecol. Evol.">
        <title>Megaphylogeny resolves global patterns of mushroom evolution.</title>
        <authorList>
            <person name="Varga T."/>
            <person name="Krizsan K."/>
            <person name="Foldi C."/>
            <person name="Dima B."/>
            <person name="Sanchez-Garcia M."/>
            <person name="Sanchez-Ramirez S."/>
            <person name="Szollosi G.J."/>
            <person name="Szarkandi J.G."/>
            <person name="Papp V."/>
            <person name="Albert L."/>
            <person name="Andreopoulos W."/>
            <person name="Angelini C."/>
            <person name="Antonin V."/>
            <person name="Barry K.W."/>
            <person name="Bougher N.L."/>
            <person name="Buchanan P."/>
            <person name="Buyck B."/>
            <person name="Bense V."/>
            <person name="Catcheside P."/>
            <person name="Chovatia M."/>
            <person name="Cooper J."/>
            <person name="Damon W."/>
            <person name="Desjardin D."/>
            <person name="Finy P."/>
            <person name="Geml J."/>
            <person name="Haridas S."/>
            <person name="Hughes K."/>
            <person name="Justo A."/>
            <person name="Karasinski D."/>
            <person name="Kautmanova I."/>
            <person name="Kiss B."/>
            <person name="Kocsube S."/>
            <person name="Kotiranta H."/>
            <person name="LaButti K.M."/>
            <person name="Lechner B.E."/>
            <person name="Liimatainen K."/>
            <person name="Lipzen A."/>
            <person name="Lukacs Z."/>
            <person name="Mihaltcheva S."/>
            <person name="Morgado L.N."/>
            <person name="Niskanen T."/>
            <person name="Noordeloos M.E."/>
            <person name="Ohm R.A."/>
            <person name="Ortiz-Santana B."/>
            <person name="Ovrebo C."/>
            <person name="Racz N."/>
            <person name="Riley R."/>
            <person name="Savchenko A."/>
            <person name="Shiryaev A."/>
            <person name="Soop K."/>
            <person name="Spirin V."/>
            <person name="Szebenyi C."/>
            <person name="Tomsovsky M."/>
            <person name="Tulloss R.E."/>
            <person name="Uehling J."/>
            <person name="Grigoriev I.V."/>
            <person name="Vagvolgyi C."/>
            <person name="Papp T."/>
            <person name="Martin F.M."/>
            <person name="Miettinen O."/>
            <person name="Hibbett D.S."/>
            <person name="Nagy L.G."/>
        </authorList>
    </citation>
    <scope>NUCLEOTIDE SEQUENCE [LARGE SCALE GENOMIC DNA]</scope>
    <source>
        <strain evidence="3 4">FP101781</strain>
    </source>
</reference>
<keyword evidence="2" id="KW-0819">tRNA processing</keyword>
<dbReference type="OrthoDB" id="24745at2759"/>
<dbReference type="GO" id="GO:0000172">
    <property type="term" value="C:ribonuclease MRP complex"/>
    <property type="evidence" value="ECO:0007669"/>
    <property type="project" value="TreeGrafter"/>
</dbReference>
<accession>A0A4Y7TBJ4</accession>
<comment type="caution">
    <text evidence="3">The sequence shown here is derived from an EMBL/GenBank/DDBJ whole genome shotgun (WGS) entry which is preliminary data.</text>
</comment>
<dbReference type="AlphaFoldDB" id="A0A4Y7TBJ4"/>
<keyword evidence="4" id="KW-1185">Reference proteome</keyword>
<dbReference type="InterPro" id="IPR002759">
    <property type="entry name" value="Pop5/Rpp14/Rnp2-like"/>
</dbReference>
<organism evidence="3 4">
    <name type="scientific">Coprinellus micaceus</name>
    <name type="common">Glistening ink-cap mushroom</name>
    <name type="synonym">Coprinus micaceus</name>
    <dbReference type="NCBI Taxonomy" id="71717"/>
    <lineage>
        <taxon>Eukaryota</taxon>
        <taxon>Fungi</taxon>
        <taxon>Dikarya</taxon>
        <taxon>Basidiomycota</taxon>
        <taxon>Agaricomycotina</taxon>
        <taxon>Agaricomycetes</taxon>
        <taxon>Agaricomycetidae</taxon>
        <taxon>Agaricales</taxon>
        <taxon>Agaricineae</taxon>
        <taxon>Psathyrellaceae</taxon>
        <taxon>Coprinellus</taxon>
    </lineage>
</organism>
<evidence type="ECO:0000256" key="1">
    <source>
        <dbReference type="ARBA" id="ARBA00010800"/>
    </source>
</evidence>
<evidence type="ECO:0000313" key="4">
    <source>
        <dbReference type="Proteomes" id="UP000298030"/>
    </source>
</evidence>
<dbReference type="GO" id="GO:0005730">
    <property type="term" value="C:nucleolus"/>
    <property type="evidence" value="ECO:0007669"/>
    <property type="project" value="TreeGrafter"/>
</dbReference>
<dbReference type="EMBL" id="QPFP01000018">
    <property type="protein sequence ID" value="TEB31545.1"/>
    <property type="molecule type" value="Genomic_DNA"/>
</dbReference>
<dbReference type="GO" id="GO:0030681">
    <property type="term" value="C:multimeric ribonuclease P complex"/>
    <property type="evidence" value="ECO:0007669"/>
    <property type="project" value="TreeGrafter"/>
</dbReference>
<evidence type="ECO:0000313" key="3">
    <source>
        <dbReference type="EMBL" id="TEB31545.1"/>
    </source>
</evidence>
<protein>
    <submittedName>
        <fullName evidence="3">Uncharacterized protein</fullName>
    </submittedName>
</protein>
<dbReference type="InterPro" id="IPR038085">
    <property type="entry name" value="Rnp2-like_sf"/>
</dbReference>
<dbReference type="Pfam" id="PF01900">
    <property type="entry name" value="RNase_P_Rpp14"/>
    <property type="match status" value="1"/>
</dbReference>
<dbReference type="GO" id="GO:0001682">
    <property type="term" value="P:tRNA 5'-leader removal"/>
    <property type="evidence" value="ECO:0007669"/>
    <property type="project" value="InterPro"/>
</dbReference>
<dbReference type="Proteomes" id="UP000298030">
    <property type="component" value="Unassembled WGS sequence"/>
</dbReference>
<dbReference type="PANTHER" id="PTHR15441:SF2">
    <property type="entry name" value="RIBONUCLEASE P_MRP PROTEIN SUBUNIT POP5"/>
    <property type="match status" value="1"/>
</dbReference>
<dbReference type="GO" id="GO:0033204">
    <property type="term" value="F:ribonuclease P RNA binding"/>
    <property type="evidence" value="ECO:0007669"/>
    <property type="project" value="TreeGrafter"/>
</dbReference>